<protein>
    <submittedName>
        <fullName evidence="2">Uncharacterized protein</fullName>
    </submittedName>
</protein>
<feature type="compositionally biased region" description="Low complexity" evidence="1">
    <location>
        <begin position="8"/>
        <end position="18"/>
    </location>
</feature>
<reference evidence="2 3" key="1">
    <citation type="submission" date="2024-09" db="EMBL/GenBank/DDBJ databases">
        <title>Rethinking Asexuality: The Enigmatic Case of Functional Sexual Genes in Lepraria (Stereocaulaceae).</title>
        <authorList>
            <person name="Doellman M."/>
            <person name="Sun Y."/>
            <person name="Barcenas-Pena A."/>
            <person name="Lumbsch H.T."/>
            <person name="Grewe F."/>
        </authorList>
    </citation>
    <scope>NUCLEOTIDE SEQUENCE [LARGE SCALE GENOMIC DNA]</scope>
    <source>
        <strain evidence="2 3">Grewe 0041</strain>
    </source>
</reference>
<gene>
    <name evidence="2" type="ORF">ABVK25_005221</name>
</gene>
<feature type="compositionally biased region" description="Acidic residues" evidence="1">
    <location>
        <begin position="20"/>
        <end position="41"/>
    </location>
</feature>
<accession>A0ABR4BF07</accession>
<evidence type="ECO:0000256" key="1">
    <source>
        <dbReference type="SAM" id="MobiDB-lite"/>
    </source>
</evidence>
<evidence type="ECO:0000313" key="3">
    <source>
        <dbReference type="Proteomes" id="UP001590951"/>
    </source>
</evidence>
<keyword evidence="3" id="KW-1185">Reference proteome</keyword>
<comment type="caution">
    <text evidence="2">The sequence shown here is derived from an EMBL/GenBank/DDBJ whole genome shotgun (WGS) entry which is preliminary data.</text>
</comment>
<evidence type="ECO:0000313" key="2">
    <source>
        <dbReference type="EMBL" id="KAL2054473.1"/>
    </source>
</evidence>
<feature type="region of interest" description="Disordered" evidence="1">
    <location>
        <begin position="1"/>
        <end position="41"/>
    </location>
</feature>
<sequence>MCWRPPCAADEAGVSAVEEGGGEEKEEKDEAGEKDEDDEDDEELLALIVGYIVERLLGGEPRKSGRLDESRPQSRLHLYYNIARFDSRCRKSHRVDSCRHGYLCTNHIRQDKFLSRYVRCWINMRKNTQPHCNIGAFRRVIGLISAWAQIIDASELIWMIADVIRQIDIIGLAIEERRRG</sequence>
<organism evidence="2 3">
    <name type="scientific">Lepraria finkii</name>
    <dbReference type="NCBI Taxonomy" id="1340010"/>
    <lineage>
        <taxon>Eukaryota</taxon>
        <taxon>Fungi</taxon>
        <taxon>Dikarya</taxon>
        <taxon>Ascomycota</taxon>
        <taxon>Pezizomycotina</taxon>
        <taxon>Lecanoromycetes</taxon>
        <taxon>OSLEUM clade</taxon>
        <taxon>Lecanoromycetidae</taxon>
        <taxon>Lecanorales</taxon>
        <taxon>Lecanorineae</taxon>
        <taxon>Stereocaulaceae</taxon>
        <taxon>Lepraria</taxon>
    </lineage>
</organism>
<dbReference type="Proteomes" id="UP001590951">
    <property type="component" value="Unassembled WGS sequence"/>
</dbReference>
<proteinExistence type="predicted"/>
<dbReference type="EMBL" id="JBHFEH010000015">
    <property type="protein sequence ID" value="KAL2054473.1"/>
    <property type="molecule type" value="Genomic_DNA"/>
</dbReference>
<name>A0ABR4BF07_9LECA</name>